<dbReference type="GO" id="GO:0020037">
    <property type="term" value="F:heme binding"/>
    <property type="evidence" value="ECO:0007669"/>
    <property type="project" value="InterPro"/>
</dbReference>
<keyword evidence="2" id="KW-0349">Heme</keyword>
<proteinExistence type="predicted"/>
<evidence type="ECO:0000256" key="3">
    <source>
        <dbReference type="ARBA" id="ARBA00022723"/>
    </source>
</evidence>
<dbReference type="SUPFAM" id="SSF56014">
    <property type="entry name" value="Nitrite and sulphite reductase 4Fe-4S domain-like"/>
    <property type="match status" value="1"/>
</dbReference>
<dbReference type="GO" id="GO:0046872">
    <property type="term" value="F:metal ion binding"/>
    <property type="evidence" value="ECO:0007669"/>
    <property type="project" value="UniProtKB-KW"/>
</dbReference>
<reference evidence="8 9" key="1">
    <citation type="submission" date="2017-09" db="EMBL/GenBank/DDBJ databases">
        <title>Depth-based differentiation of microbial function through sediment-hosted aquifers and enrichment of novel symbionts in the deep terrestrial subsurface.</title>
        <authorList>
            <person name="Probst A.J."/>
            <person name="Ladd B."/>
            <person name="Jarett J.K."/>
            <person name="Geller-Mcgrath D.E."/>
            <person name="Sieber C.M."/>
            <person name="Emerson J.B."/>
            <person name="Anantharaman K."/>
            <person name="Thomas B.C."/>
            <person name="Malmstrom R."/>
            <person name="Stieglmeier M."/>
            <person name="Klingl A."/>
            <person name="Woyke T."/>
            <person name="Ryan C.M."/>
            <person name="Banfield J.F."/>
        </authorList>
    </citation>
    <scope>NUCLEOTIDE SEQUENCE [LARGE SCALE GENOMIC DNA]</scope>
    <source>
        <strain evidence="8">CG11_big_fil_rev_8_21_14_0_20_42_13</strain>
    </source>
</reference>
<evidence type="ECO:0000313" key="8">
    <source>
        <dbReference type="EMBL" id="PIQ89121.1"/>
    </source>
</evidence>
<dbReference type="PANTHER" id="PTHR43809">
    <property type="entry name" value="NITRITE REDUCTASE (NADH) LARGE SUBUNIT"/>
    <property type="match status" value="1"/>
</dbReference>
<dbReference type="PROSITE" id="PS00365">
    <property type="entry name" value="NIR_SIR"/>
    <property type="match status" value="1"/>
</dbReference>
<gene>
    <name evidence="8" type="ORF">COV72_04830</name>
</gene>
<dbReference type="Proteomes" id="UP000229641">
    <property type="component" value="Unassembled WGS sequence"/>
</dbReference>
<evidence type="ECO:0000313" key="9">
    <source>
        <dbReference type="Proteomes" id="UP000229641"/>
    </source>
</evidence>
<dbReference type="InterPro" id="IPR006066">
    <property type="entry name" value="NO2/SO3_Rdtase_FeS/sirohaem_BS"/>
</dbReference>
<evidence type="ECO:0000259" key="7">
    <source>
        <dbReference type="Pfam" id="PF01077"/>
    </source>
</evidence>
<evidence type="ECO:0000256" key="6">
    <source>
        <dbReference type="ARBA" id="ARBA00023014"/>
    </source>
</evidence>
<sequence length="220" mass="23952">MNFIARKIIHSSLDKEGNKFIALHFPGGVLAPADLRRIADACDEFGESKIKLGSEIIIGGVSDKKRNEECRKKLNTPTFKVAAFCVRPVKVCAGGYICGNNLQDSFSLGTGLDKRFHGIETPFKLVISVSGCPRCCAESKVKDIGIVASSKGYDLFVGGAAGARPRIAVNFARGISEEEAGILVERIIKRYQKGAKFAERLGLFIERIGLDKFKEEIGIK</sequence>
<comment type="caution">
    <text evidence="8">The sequence shown here is derived from an EMBL/GenBank/DDBJ whole genome shotgun (WGS) entry which is preliminary data.</text>
</comment>
<dbReference type="PRINTS" id="PR00397">
    <property type="entry name" value="SIROHAEM"/>
</dbReference>
<evidence type="ECO:0000256" key="1">
    <source>
        <dbReference type="ARBA" id="ARBA00022485"/>
    </source>
</evidence>
<dbReference type="InterPro" id="IPR006067">
    <property type="entry name" value="NO2/SO3_Rdtase_4Fe4S_dom"/>
</dbReference>
<name>A0A2H0LXK2_9BACT</name>
<keyword evidence="5" id="KW-0408">Iron</keyword>
<evidence type="ECO:0000256" key="4">
    <source>
        <dbReference type="ARBA" id="ARBA00023002"/>
    </source>
</evidence>
<dbReference type="InterPro" id="IPR052034">
    <property type="entry name" value="NasD-like"/>
</dbReference>
<dbReference type="GO" id="GO:0016491">
    <property type="term" value="F:oxidoreductase activity"/>
    <property type="evidence" value="ECO:0007669"/>
    <property type="project" value="UniProtKB-KW"/>
</dbReference>
<keyword evidence="6" id="KW-0411">Iron-sulfur</keyword>
<protein>
    <submittedName>
        <fullName evidence="8">Sulfite reductase</fullName>
    </submittedName>
</protein>
<accession>A0A2H0LXK2</accession>
<evidence type="ECO:0000256" key="5">
    <source>
        <dbReference type="ARBA" id="ARBA00023004"/>
    </source>
</evidence>
<evidence type="ECO:0000256" key="2">
    <source>
        <dbReference type="ARBA" id="ARBA00022617"/>
    </source>
</evidence>
<dbReference type="InterPro" id="IPR045854">
    <property type="entry name" value="NO2/SO3_Rdtase_4Fe4S_sf"/>
</dbReference>
<keyword evidence="4" id="KW-0560">Oxidoreductase</keyword>
<dbReference type="PANTHER" id="PTHR43809:SF1">
    <property type="entry name" value="NITRITE REDUCTASE (NADH) LARGE SUBUNIT"/>
    <property type="match status" value="1"/>
</dbReference>
<dbReference type="EMBL" id="PCWA01000073">
    <property type="protein sequence ID" value="PIQ89121.1"/>
    <property type="molecule type" value="Genomic_DNA"/>
</dbReference>
<organism evidence="8 9">
    <name type="scientific">Candidatus Ghiorseimicrobium undicola</name>
    <dbReference type="NCBI Taxonomy" id="1974746"/>
    <lineage>
        <taxon>Bacteria</taxon>
        <taxon>Pseudomonadati</taxon>
        <taxon>Candidatus Omnitrophota</taxon>
        <taxon>Candidatus Ghiorseimicrobium</taxon>
    </lineage>
</organism>
<dbReference type="AlphaFoldDB" id="A0A2H0LXK2"/>
<dbReference type="GO" id="GO:0051539">
    <property type="term" value="F:4 iron, 4 sulfur cluster binding"/>
    <property type="evidence" value="ECO:0007669"/>
    <property type="project" value="UniProtKB-KW"/>
</dbReference>
<dbReference type="Gene3D" id="3.30.413.10">
    <property type="entry name" value="Sulfite Reductase Hemoprotein, domain 1"/>
    <property type="match status" value="1"/>
</dbReference>
<feature type="domain" description="Nitrite/sulphite reductase 4Fe-4S" evidence="7">
    <location>
        <begin position="85"/>
        <end position="218"/>
    </location>
</feature>
<keyword evidence="1" id="KW-0004">4Fe-4S</keyword>
<keyword evidence="3" id="KW-0479">Metal-binding</keyword>
<dbReference type="Pfam" id="PF01077">
    <property type="entry name" value="NIR_SIR"/>
    <property type="match status" value="1"/>
</dbReference>